<dbReference type="EMBL" id="LR134142">
    <property type="protein sequence ID" value="VEA03827.1"/>
    <property type="molecule type" value="Genomic_DNA"/>
</dbReference>
<evidence type="ECO:0000256" key="9">
    <source>
        <dbReference type="ARBA" id="ARBA00023204"/>
    </source>
</evidence>
<keyword evidence="1" id="KW-0540">Nuclease</keyword>
<accession>A0A3S4FE53</accession>
<dbReference type="PANTHER" id="PTHR30591">
    <property type="entry name" value="RECBCD ENZYME SUBUNIT RECC"/>
    <property type="match status" value="1"/>
</dbReference>
<keyword evidence="2" id="KW-0547">Nucleotide-binding</keyword>
<evidence type="ECO:0000256" key="7">
    <source>
        <dbReference type="ARBA" id="ARBA00022840"/>
    </source>
</evidence>
<evidence type="ECO:0000256" key="2">
    <source>
        <dbReference type="ARBA" id="ARBA00022741"/>
    </source>
</evidence>
<keyword evidence="6 11" id="KW-0269">Exonuclease</keyword>
<dbReference type="GO" id="GO:0008854">
    <property type="term" value="F:exodeoxyribonuclease V activity"/>
    <property type="evidence" value="ECO:0007669"/>
    <property type="project" value="UniProtKB-EC"/>
</dbReference>
<dbReference type="CDD" id="cd22353">
    <property type="entry name" value="RecC_C-like"/>
    <property type="match status" value="1"/>
</dbReference>
<dbReference type="InterPro" id="IPR041500">
    <property type="entry name" value="RecC_C"/>
</dbReference>
<dbReference type="AlphaFoldDB" id="A0A3S4FE53"/>
<feature type="domain" description="RecC C-terminal" evidence="10">
    <location>
        <begin position="2"/>
        <end position="199"/>
    </location>
</feature>
<dbReference type="GO" id="GO:0003677">
    <property type="term" value="F:DNA binding"/>
    <property type="evidence" value="ECO:0007669"/>
    <property type="project" value="UniProtKB-KW"/>
</dbReference>
<keyword evidence="5" id="KW-0347">Helicase</keyword>
<dbReference type="GO" id="GO:0006281">
    <property type="term" value="P:DNA repair"/>
    <property type="evidence" value="ECO:0007669"/>
    <property type="project" value="UniProtKB-KW"/>
</dbReference>
<protein>
    <submittedName>
        <fullName evidence="11">Exonuclease V subunit</fullName>
        <ecNumber evidence="11">3.1.11.5</ecNumber>
    </submittedName>
</protein>
<evidence type="ECO:0000259" key="10">
    <source>
        <dbReference type="Pfam" id="PF17946"/>
    </source>
</evidence>
<gene>
    <name evidence="11" type="primary">recC_2</name>
    <name evidence="11" type="ORF">NCTC7406_01074</name>
</gene>
<evidence type="ECO:0000256" key="4">
    <source>
        <dbReference type="ARBA" id="ARBA00022801"/>
    </source>
</evidence>
<keyword evidence="3" id="KW-0227">DNA damage</keyword>
<dbReference type="GO" id="GO:0004386">
    <property type="term" value="F:helicase activity"/>
    <property type="evidence" value="ECO:0007669"/>
    <property type="project" value="UniProtKB-KW"/>
</dbReference>
<dbReference type="Proteomes" id="UP000276345">
    <property type="component" value="Chromosome"/>
</dbReference>
<keyword evidence="7" id="KW-0067">ATP-binding</keyword>
<proteinExistence type="predicted"/>
<dbReference type="SUPFAM" id="SSF52980">
    <property type="entry name" value="Restriction endonuclease-like"/>
    <property type="match status" value="1"/>
</dbReference>
<name>A0A3S4FE53_SALET</name>
<dbReference type="Gene3D" id="1.10.10.990">
    <property type="match status" value="1"/>
</dbReference>
<dbReference type="EC" id="3.1.11.5" evidence="11"/>
<dbReference type="Pfam" id="PF17946">
    <property type="entry name" value="RecC_C"/>
    <property type="match status" value="1"/>
</dbReference>
<evidence type="ECO:0000256" key="1">
    <source>
        <dbReference type="ARBA" id="ARBA00022722"/>
    </source>
</evidence>
<dbReference type="PANTHER" id="PTHR30591:SF1">
    <property type="entry name" value="RECBCD ENZYME SUBUNIT RECC"/>
    <property type="match status" value="1"/>
</dbReference>
<evidence type="ECO:0000256" key="5">
    <source>
        <dbReference type="ARBA" id="ARBA00022806"/>
    </source>
</evidence>
<dbReference type="GO" id="GO:0006310">
    <property type="term" value="P:DNA recombination"/>
    <property type="evidence" value="ECO:0007669"/>
    <property type="project" value="TreeGrafter"/>
</dbReference>
<evidence type="ECO:0000313" key="11">
    <source>
        <dbReference type="EMBL" id="VEA03827.1"/>
    </source>
</evidence>
<evidence type="ECO:0000313" key="12">
    <source>
        <dbReference type="Proteomes" id="UP000276345"/>
    </source>
</evidence>
<dbReference type="FunFam" id="1.10.10.990:FF:000001">
    <property type="entry name" value="RecBCD enzyme subunit RecC"/>
    <property type="match status" value="1"/>
</dbReference>
<dbReference type="GO" id="GO:0005524">
    <property type="term" value="F:ATP binding"/>
    <property type="evidence" value="ECO:0007669"/>
    <property type="project" value="UniProtKB-KW"/>
</dbReference>
<sequence length="273" mass="31435">MRLQVNFRSEESEIPDAEPFELEGLTRYQLNQQLLNTLVEEDDAERLFRRFRAAGELPYGAFGEIFWDAQCQEMQQLASRVIACRKPSQSLEVDLLCNGVQLTGWLPQVQEDGLLRWRPALISVAQGVQLWLEHLVYCASGGSGESRLFLRKEGEWRFPPLDKTLAMAYLAQLIEGYREGMSSPLLVLPESGGAWIKACYDAENDVMLDDDDTLQKARTKFLQAYEGNMMVSGEGEDIWYQRLWRQLESETLQAIIAQSRHYLLPLFRFNQSR</sequence>
<reference evidence="11 12" key="1">
    <citation type="submission" date="2018-12" db="EMBL/GenBank/DDBJ databases">
        <authorList>
            <consortium name="Pathogen Informatics"/>
        </authorList>
    </citation>
    <scope>NUCLEOTIDE SEQUENCE [LARGE SCALE GENOMIC DNA]</scope>
    <source>
        <strain evidence="11 12">NCTC7406</strain>
    </source>
</reference>
<evidence type="ECO:0000256" key="3">
    <source>
        <dbReference type="ARBA" id="ARBA00022763"/>
    </source>
</evidence>
<keyword evidence="9" id="KW-0234">DNA repair</keyword>
<evidence type="ECO:0000256" key="6">
    <source>
        <dbReference type="ARBA" id="ARBA00022839"/>
    </source>
</evidence>
<keyword evidence="4 11" id="KW-0378">Hydrolase</keyword>
<dbReference type="InterPro" id="IPR011335">
    <property type="entry name" value="Restrct_endonuc-II-like"/>
</dbReference>
<evidence type="ECO:0000256" key="8">
    <source>
        <dbReference type="ARBA" id="ARBA00023125"/>
    </source>
</evidence>
<keyword evidence="8" id="KW-0238">DNA-binding</keyword>
<organism evidence="11 12">
    <name type="scientific">Salmonella enterica subsp. enterica serovar Sanjuan</name>
    <dbReference type="NCBI Taxonomy" id="1160765"/>
    <lineage>
        <taxon>Bacteria</taxon>
        <taxon>Pseudomonadati</taxon>
        <taxon>Pseudomonadota</taxon>
        <taxon>Gammaproteobacteria</taxon>
        <taxon>Enterobacterales</taxon>
        <taxon>Enterobacteriaceae</taxon>
        <taxon>Salmonella</taxon>
    </lineage>
</organism>